<dbReference type="SUPFAM" id="SSF52540">
    <property type="entry name" value="P-loop containing nucleoside triphosphate hydrolases"/>
    <property type="match status" value="1"/>
</dbReference>
<reference evidence="2" key="1">
    <citation type="submission" date="2020-06" db="EMBL/GenBank/DDBJ databases">
        <title>Unique genomic features of the anaerobic methanotrophic archaea.</title>
        <authorList>
            <person name="Chadwick G.L."/>
            <person name="Skennerton C.T."/>
            <person name="Laso-Perez R."/>
            <person name="Leu A.O."/>
            <person name="Speth D.R."/>
            <person name="Yu H."/>
            <person name="Morgan-Lang C."/>
            <person name="Hatzenpichler R."/>
            <person name="Goudeau D."/>
            <person name="Malmstrom R."/>
            <person name="Brazelton W.J."/>
            <person name="Woyke T."/>
            <person name="Hallam S.J."/>
            <person name="Tyson G.W."/>
            <person name="Wegener G."/>
            <person name="Boetius A."/>
            <person name="Orphan V."/>
        </authorList>
    </citation>
    <scope>NUCLEOTIDE SEQUENCE</scope>
</reference>
<dbReference type="AlphaFoldDB" id="A0A7G9YVB1"/>
<name>A0A7G9YVB1_9EURY</name>
<organism evidence="2">
    <name type="scientific">Candidatus Methanophagaceae archaeon ANME-1 ERB6</name>
    <dbReference type="NCBI Taxonomy" id="2759912"/>
    <lineage>
        <taxon>Archaea</taxon>
        <taxon>Methanobacteriati</taxon>
        <taxon>Methanobacteriota</taxon>
        <taxon>Stenosarchaea group</taxon>
        <taxon>Methanomicrobia</taxon>
        <taxon>Candidatus Methanophagales</taxon>
        <taxon>Candidatus Methanophagaceae</taxon>
    </lineage>
</organism>
<feature type="domain" description="AAA" evidence="1">
    <location>
        <begin position="3"/>
        <end position="178"/>
    </location>
</feature>
<dbReference type="GO" id="GO:0005524">
    <property type="term" value="F:ATP binding"/>
    <property type="evidence" value="ECO:0007669"/>
    <property type="project" value="TreeGrafter"/>
</dbReference>
<gene>
    <name evidence="2" type="ORF">ACBLIHAL_00003</name>
</gene>
<dbReference type="GO" id="GO:0009898">
    <property type="term" value="C:cytoplasmic side of plasma membrane"/>
    <property type="evidence" value="ECO:0007669"/>
    <property type="project" value="TreeGrafter"/>
</dbReference>
<dbReference type="PANTHER" id="PTHR43384">
    <property type="entry name" value="SEPTUM SITE-DETERMINING PROTEIN MIND HOMOLOG, CHLOROPLASTIC-RELATED"/>
    <property type="match status" value="1"/>
</dbReference>
<dbReference type="InterPro" id="IPR025669">
    <property type="entry name" value="AAA_dom"/>
</dbReference>
<dbReference type="Gene3D" id="3.40.50.300">
    <property type="entry name" value="P-loop containing nucleotide triphosphate hydrolases"/>
    <property type="match status" value="1"/>
</dbReference>
<accession>A0A7G9YVB1</accession>
<dbReference type="EMBL" id="MT631497">
    <property type="protein sequence ID" value="QNO51945.1"/>
    <property type="molecule type" value="Genomic_DNA"/>
</dbReference>
<dbReference type="GO" id="GO:0016887">
    <property type="term" value="F:ATP hydrolysis activity"/>
    <property type="evidence" value="ECO:0007669"/>
    <property type="project" value="TreeGrafter"/>
</dbReference>
<dbReference type="InterPro" id="IPR027417">
    <property type="entry name" value="P-loop_NTPase"/>
</dbReference>
<dbReference type="PANTHER" id="PTHR43384:SF10">
    <property type="entry name" value="ATPASE INVOLVED IN CHROMOSOME PARTITIONING, PARA_MIND FAMILY"/>
    <property type="match status" value="1"/>
</dbReference>
<proteinExistence type="predicted"/>
<sequence>MGKIVAVHSFRGGTGKSNIVANTAACIACKGKKVGIVDTDIQSPGIHVLFGFEPESIGKSLNDYLWGKCSIEEAAYDVTKSLASVEDAGGKVYLIPSSMRMGEIARILKEGYDISMLNDGFTEVINALHLDYLFADTHPGLGEETLLSLAVSDISLIILRPDKQDYQGTSVTLEVCRQLEVPNLFLVINKVLQTYDFEKVKRDVESVYKCEVAGVLPLSEDLVETGSSEIFYLNHREHIFSVVIEEIANRILSSRFGQVSWLDQV</sequence>
<dbReference type="GO" id="GO:0005829">
    <property type="term" value="C:cytosol"/>
    <property type="evidence" value="ECO:0007669"/>
    <property type="project" value="TreeGrafter"/>
</dbReference>
<evidence type="ECO:0000259" key="1">
    <source>
        <dbReference type="Pfam" id="PF13614"/>
    </source>
</evidence>
<evidence type="ECO:0000313" key="2">
    <source>
        <dbReference type="EMBL" id="QNO51945.1"/>
    </source>
</evidence>
<dbReference type="Pfam" id="PF13614">
    <property type="entry name" value="AAA_31"/>
    <property type="match status" value="1"/>
</dbReference>
<dbReference type="InterPro" id="IPR050625">
    <property type="entry name" value="ParA/MinD_ATPase"/>
</dbReference>
<dbReference type="GO" id="GO:0051782">
    <property type="term" value="P:negative regulation of cell division"/>
    <property type="evidence" value="ECO:0007669"/>
    <property type="project" value="TreeGrafter"/>
</dbReference>
<protein>
    <submittedName>
        <fullName evidence="2">Iron-sulfur cluster carrier protein</fullName>
    </submittedName>
</protein>